<reference evidence="7" key="1">
    <citation type="submission" date="2022-11" db="EMBL/GenBank/DDBJ databases">
        <authorList>
            <person name="Petersen C."/>
        </authorList>
    </citation>
    <scope>NUCLEOTIDE SEQUENCE</scope>
    <source>
        <strain evidence="7">IBT 30761</strain>
    </source>
</reference>
<evidence type="ECO:0000256" key="1">
    <source>
        <dbReference type="ARBA" id="ARBA00004141"/>
    </source>
</evidence>
<dbReference type="Pfam" id="PF07690">
    <property type="entry name" value="MFS_1"/>
    <property type="match status" value="1"/>
</dbReference>
<keyword evidence="2" id="KW-0813">Transport</keyword>
<dbReference type="InterPro" id="IPR011701">
    <property type="entry name" value="MFS"/>
</dbReference>
<dbReference type="RefSeq" id="XP_056474703.1">
    <property type="nucleotide sequence ID" value="XM_056618544.1"/>
</dbReference>
<feature type="transmembrane region" description="Helical" evidence="6">
    <location>
        <begin position="383"/>
        <end position="403"/>
    </location>
</feature>
<evidence type="ECO:0000256" key="6">
    <source>
        <dbReference type="SAM" id="Phobius"/>
    </source>
</evidence>
<gene>
    <name evidence="7" type="ORF">N7532_006050</name>
</gene>
<dbReference type="GeneID" id="81357523"/>
<dbReference type="Proteomes" id="UP001149074">
    <property type="component" value="Unassembled WGS sequence"/>
</dbReference>
<evidence type="ECO:0000256" key="4">
    <source>
        <dbReference type="ARBA" id="ARBA00022989"/>
    </source>
</evidence>
<comment type="caution">
    <text evidence="7">The sequence shown here is derived from an EMBL/GenBank/DDBJ whole genome shotgun (WGS) entry which is preliminary data.</text>
</comment>
<accession>A0A9W9FFC3</accession>
<comment type="subcellular location">
    <subcellularLocation>
        <location evidence="1">Membrane</location>
        <topology evidence="1">Multi-pass membrane protein</topology>
    </subcellularLocation>
</comment>
<feature type="transmembrane region" description="Helical" evidence="6">
    <location>
        <begin position="210"/>
        <end position="231"/>
    </location>
</feature>
<feature type="transmembrane region" description="Helical" evidence="6">
    <location>
        <begin position="316"/>
        <end position="343"/>
    </location>
</feature>
<proteinExistence type="predicted"/>
<evidence type="ECO:0000256" key="2">
    <source>
        <dbReference type="ARBA" id="ARBA00022448"/>
    </source>
</evidence>
<sequence length="520" mass="57905">MQYCNIGAASFITPRTCILEGAPAKTYFFTSCLFNMTSSNNEKVSETQLEPIESQKSTLENIDDDPVYTRQQQRKIIRRIDFRLVLMLGFLHCVCLIDRGNLGTAAIAGMEKELHLVGTQYSTIAVSFFPPYIALQVLGPILVRKIGPINYLSGVCFIWGGVMLSAGFVKKWTEMVGIRIIIGALEAGFFPASVYLISTWYTRYDIQKRYAIFYLLGCVASAFTGILSYGITFMRGLGGLTSWRWIFVIQGLITCVIAAVGWFILVGFPDKMKTSKRKFMSNDEYDFIIRRITKDRADVNLEPFNIKKYLRAGLDINIWGIGFIYYSTTTTAYALSYFLPIIYRQGMGFSMGASLCLFAPPYAAAGILMFATSWIGDRYHIRGPILIFNAMLTITGLPLMGFTKSNGPRLLGAFLVTMGANSNIPCAMAYQANNIRGQWKRAVSSAIFVGLGASGGMTGSLVYRSQDAPTYHPGILTCVGLSVLSIVLVILLSVRFRYYNRKADRGEIVIANLPGFRYTY</sequence>
<dbReference type="AlphaFoldDB" id="A0A9W9FFC3"/>
<reference evidence="7" key="2">
    <citation type="journal article" date="2023" name="IMA Fungus">
        <title>Comparative genomic study of the Penicillium genus elucidates a diverse pangenome and 15 lateral gene transfer events.</title>
        <authorList>
            <person name="Petersen C."/>
            <person name="Sorensen T."/>
            <person name="Nielsen M.R."/>
            <person name="Sondergaard T.E."/>
            <person name="Sorensen J.L."/>
            <person name="Fitzpatrick D.A."/>
            <person name="Frisvad J.C."/>
            <person name="Nielsen K.L."/>
        </authorList>
    </citation>
    <scope>NUCLEOTIDE SEQUENCE</scope>
    <source>
        <strain evidence="7">IBT 30761</strain>
    </source>
</reference>
<protein>
    <submittedName>
        <fullName evidence="7">MFS general substrate transporter</fullName>
    </submittedName>
</protein>
<feature type="transmembrane region" description="Helical" evidence="6">
    <location>
        <begin position="120"/>
        <end position="142"/>
    </location>
</feature>
<dbReference type="PANTHER" id="PTHR43791:SF47">
    <property type="entry name" value="MAJOR FACILITATOR SUPERFAMILY (MFS) PROFILE DOMAIN-CONTAINING PROTEIN-RELATED"/>
    <property type="match status" value="1"/>
</dbReference>
<evidence type="ECO:0000256" key="5">
    <source>
        <dbReference type="ARBA" id="ARBA00023136"/>
    </source>
</evidence>
<feature type="transmembrane region" description="Helical" evidence="6">
    <location>
        <begin position="80"/>
        <end position="100"/>
    </location>
</feature>
<dbReference type="OrthoDB" id="3639251at2759"/>
<feature type="transmembrane region" description="Helical" evidence="6">
    <location>
        <begin position="409"/>
        <end position="430"/>
    </location>
</feature>
<keyword evidence="3 6" id="KW-0812">Transmembrane</keyword>
<feature type="transmembrane region" description="Helical" evidence="6">
    <location>
        <begin position="243"/>
        <end position="268"/>
    </location>
</feature>
<feature type="transmembrane region" description="Helical" evidence="6">
    <location>
        <begin position="349"/>
        <end position="371"/>
    </location>
</feature>
<name>A0A9W9FFC3_9EURO</name>
<dbReference type="GO" id="GO:0016020">
    <property type="term" value="C:membrane"/>
    <property type="evidence" value="ECO:0007669"/>
    <property type="project" value="UniProtKB-SubCell"/>
</dbReference>
<dbReference type="SUPFAM" id="SSF103473">
    <property type="entry name" value="MFS general substrate transporter"/>
    <property type="match status" value="1"/>
</dbReference>
<dbReference type="Gene3D" id="1.20.1250.20">
    <property type="entry name" value="MFS general substrate transporter like domains"/>
    <property type="match status" value="2"/>
</dbReference>
<dbReference type="GO" id="GO:0022857">
    <property type="term" value="F:transmembrane transporter activity"/>
    <property type="evidence" value="ECO:0007669"/>
    <property type="project" value="InterPro"/>
</dbReference>
<keyword evidence="5 6" id="KW-0472">Membrane</keyword>
<feature type="transmembrane region" description="Helical" evidence="6">
    <location>
        <begin position="474"/>
        <end position="494"/>
    </location>
</feature>
<dbReference type="EMBL" id="JAPQKI010000005">
    <property type="protein sequence ID" value="KAJ5099049.1"/>
    <property type="molecule type" value="Genomic_DNA"/>
</dbReference>
<dbReference type="InterPro" id="IPR036259">
    <property type="entry name" value="MFS_trans_sf"/>
</dbReference>
<dbReference type="PANTHER" id="PTHR43791">
    <property type="entry name" value="PERMEASE-RELATED"/>
    <property type="match status" value="1"/>
</dbReference>
<evidence type="ECO:0000313" key="7">
    <source>
        <dbReference type="EMBL" id="KAJ5099049.1"/>
    </source>
</evidence>
<feature type="transmembrane region" description="Helical" evidence="6">
    <location>
        <begin position="175"/>
        <end position="198"/>
    </location>
</feature>
<feature type="transmembrane region" description="Helical" evidence="6">
    <location>
        <begin position="149"/>
        <end position="169"/>
    </location>
</feature>
<evidence type="ECO:0000256" key="3">
    <source>
        <dbReference type="ARBA" id="ARBA00022692"/>
    </source>
</evidence>
<feature type="transmembrane region" description="Helical" evidence="6">
    <location>
        <begin position="442"/>
        <end position="462"/>
    </location>
</feature>
<keyword evidence="4 6" id="KW-1133">Transmembrane helix</keyword>
<evidence type="ECO:0000313" key="8">
    <source>
        <dbReference type="Proteomes" id="UP001149074"/>
    </source>
</evidence>
<keyword evidence="8" id="KW-1185">Reference proteome</keyword>
<organism evidence="7 8">
    <name type="scientific">Penicillium argentinense</name>
    <dbReference type="NCBI Taxonomy" id="1131581"/>
    <lineage>
        <taxon>Eukaryota</taxon>
        <taxon>Fungi</taxon>
        <taxon>Dikarya</taxon>
        <taxon>Ascomycota</taxon>
        <taxon>Pezizomycotina</taxon>
        <taxon>Eurotiomycetes</taxon>
        <taxon>Eurotiomycetidae</taxon>
        <taxon>Eurotiales</taxon>
        <taxon>Aspergillaceae</taxon>
        <taxon>Penicillium</taxon>
    </lineage>
</organism>